<comment type="caution">
    <text evidence="4">The sequence shown here is derived from an EMBL/GenBank/DDBJ whole genome shotgun (WGS) entry which is preliminary data.</text>
</comment>
<dbReference type="InterPro" id="IPR050267">
    <property type="entry name" value="Anti-sigma-factor_SerPK"/>
</dbReference>
<feature type="compositionally biased region" description="Polar residues" evidence="2">
    <location>
        <begin position="186"/>
        <end position="201"/>
    </location>
</feature>
<evidence type="ECO:0000313" key="5">
    <source>
        <dbReference type="Proteomes" id="UP000305238"/>
    </source>
</evidence>
<feature type="compositionally biased region" description="Basic residues" evidence="2">
    <location>
        <begin position="1"/>
        <end position="18"/>
    </location>
</feature>
<dbReference type="AlphaFoldDB" id="A0A5S4H885"/>
<feature type="region of interest" description="Disordered" evidence="2">
    <location>
        <begin position="160"/>
        <end position="201"/>
    </location>
</feature>
<keyword evidence="1" id="KW-0723">Serine/threonine-protein kinase</keyword>
<dbReference type="GO" id="GO:0004674">
    <property type="term" value="F:protein serine/threonine kinase activity"/>
    <property type="evidence" value="ECO:0007669"/>
    <property type="project" value="UniProtKB-KW"/>
</dbReference>
<keyword evidence="1" id="KW-0418">Kinase</keyword>
<accession>A0A5S4H885</accession>
<keyword evidence="5" id="KW-1185">Reference proteome</keyword>
<evidence type="ECO:0000256" key="2">
    <source>
        <dbReference type="SAM" id="MobiDB-lite"/>
    </source>
</evidence>
<dbReference type="InterPro" id="IPR003594">
    <property type="entry name" value="HATPase_dom"/>
</dbReference>
<keyword evidence="4" id="KW-0547">Nucleotide-binding</keyword>
<sequence length="201" mass="21819">MALRLRRPVEHRRGRGRGRGPGGMGGAGPMKHLGTCVIPSARKNVANGRRWLLGRLEPLLGATHSACDDSVLLLSETLTNAIVHGTGHLVEVDAYVDTANIRIEVTDEGGSTVPHHRDDPHGEHGRGLPILSMLAKSWGFEQLDDGRLRVWFEVPHTARPENREDGRAKAFEGAPTPPRPRDGTHDGTSLRANTSAHTGDR</sequence>
<dbReference type="PANTHER" id="PTHR35526">
    <property type="entry name" value="ANTI-SIGMA-F FACTOR RSBW-RELATED"/>
    <property type="match status" value="1"/>
</dbReference>
<keyword evidence="1" id="KW-0808">Transferase</keyword>
<evidence type="ECO:0000256" key="1">
    <source>
        <dbReference type="ARBA" id="ARBA00022527"/>
    </source>
</evidence>
<feature type="region of interest" description="Disordered" evidence="2">
    <location>
        <begin position="1"/>
        <end position="29"/>
    </location>
</feature>
<dbReference type="Pfam" id="PF13581">
    <property type="entry name" value="HATPase_c_2"/>
    <property type="match status" value="1"/>
</dbReference>
<proteinExistence type="predicted"/>
<feature type="compositionally biased region" description="Gly residues" evidence="2">
    <location>
        <begin position="19"/>
        <end position="28"/>
    </location>
</feature>
<reference evidence="4 5" key="1">
    <citation type="submission" date="2019-05" db="EMBL/GenBank/DDBJ databases">
        <title>Draft genome sequence of Actinomadura geliboluensis A8036.</title>
        <authorList>
            <person name="Saricaoglu S."/>
            <person name="Isik K."/>
        </authorList>
    </citation>
    <scope>NUCLEOTIDE SEQUENCE [LARGE SCALE GENOMIC DNA]</scope>
    <source>
        <strain evidence="4 5">A8036</strain>
    </source>
</reference>
<dbReference type="EMBL" id="VCKZ01000021">
    <property type="protein sequence ID" value="TMR41463.1"/>
    <property type="molecule type" value="Genomic_DNA"/>
</dbReference>
<dbReference type="Proteomes" id="UP000305238">
    <property type="component" value="Unassembled WGS sequence"/>
</dbReference>
<dbReference type="PANTHER" id="PTHR35526:SF3">
    <property type="entry name" value="ANTI-SIGMA-F FACTOR RSBW"/>
    <property type="match status" value="1"/>
</dbReference>
<feature type="domain" description="Histidine kinase/HSP90-like ATPase" evidence="3">
    <location>
        <begin position="43"/>
        <end position="150"/>
    </location>
</feature>
<protein>
    <submittedName>
        <fullName evidence="4">ATP-binding protein</fullName>
    </submittedName>
</protein>
<dbReference type="CDD" id="cd16936">
    <property type="entry name" value="HATPase_RsbW-like"/>
    <property type="match status" value="1"/>
</dbReference>
<gene>
    <name evidence="4" type="ORF">ETD96_05350</name>
</gene>
<organism evidence="4 5">
    <name type="scientific">Actinomadura geliboluensis</name>
    <dbReference type="NCBI Taxonomy" id="882440"/>
    <lineage>
        <taxon>Bacteria</taxon>
        <taxon>Bacillati</taxon>
        <taxon>Actinomycetota</taxon>
        <taxon>Actinomycetes</taxon>
        <taxon>Streptosporangiales</taxon>
        <taxon>Thermomonosporaceae</taxon>
        <taxon>Actinomadura</taxon>
    </lineage>
</organism>
<evidence type="ECO:0000259" key="3">
    <source>
        <dbReference type="Pfam" id="PF13581"/>
    </source>
</evidence>
<name>A0A5S4H885_9ACTN</name>
<dbReference type="Gene3D" id="3.30.565.10">
    <property type="entry name" value="Histidine kinase-like ATPase, C-terminal domain"/>
    <property type="match status" value="1"/>
</dbReference>
<feature type="compositionally biased region" description="Basic and acidic residues" evidence="2">
    <location>
        <begin position="160"/>
        <end position="170"/>
    </location>
</feature>
<keyword evidence="4" id="KW-0067">ATP-binding</keyword>
<dbReference type="InterPro" id="IPR036890">
    <property type="entry name" value="HATPase_C_sf"/>
</dbReference>
<dbReference type="GO" id="GO:0005524">
    <property type="term" value="F:ATP binding"/>
    <property type="evidence" value="ECO:0007669"/>
    <property type="project" value="UniProtKB-KW"/>
</dbReference>
<dbReference type="SUPFAM" id="SSF55874">
    <property type="entry name" value="ATPase domain of HSP90 chaperone/DNA topoisomerase II/histidine kinase"/>
    <property type="match status" value="1"/>
</dbReference>
<evidence type="ECO:0000313" key="4">
    <source>
        <dbReference type="EMBL" id="TMR41463.1"/>
    </source>
</evidence>
<dbReference type="OrthoDB" id="3479721at2"/>